<feature type="compositionally biased region" description="Polar residues" evidence="1">
    <location>
        <begin position="168"/>
        <end position="193"/>
    </location>
</feature>
<reference evidence="3" key="1">
    <citation type="submission" date="2021-02" db="EMBL/GenBank/DDBJ databases">
        <authorList>
            <person name="Nowell W R."/>
        </authorList>
    </citation>
    <scope>NUCLEOTIDE SEQUENCE</scope>
</reference>
<evidence type="ECO:0000313" key="3">
    <source>
        <dbReference type="EMBL" id="CAF4521348.1"/>
    </source>
</evidence>
<evidence type="ECO:0000256" key="2">
    <source>
        <dbReference type="SAM" id="SignalP"/>
    </source>
</evidence>
<keyword evidence="2" id="KW-0732">Signal</keyword>
<comment type="caution">
    <text evidence="3">The sequence shown here is derived from an EMBL/GenBank/DDBJ whole genome shotgun (WGS) entry which is preliminary data.</text>
</comment>
<proteinExistence type="predicted"/>
<dbReference type="AlphaFoldDB" id="A0A8S2XXP1"/>
<sequence>MVGNFVLVFSLYSLNCLLSAIEKTVTNASSTRRENAYYCNCALCDVAYRVPGARRRRKKRSRKDPDEQPFSPIFKTDMLERKLIPRKSFISSLLGNDYPVDNAVHPYKNLSNVSPSDLRVSLSDSYYSAATTRMIDTEGHRVSSTVSVKRLKRADIDQLDNKGKLNETENVNNASATDADCSTNSGRPRRSTVSVVRISKANEVSLRQSITSQPEEPLSASSTKWSKSGPVKVTKILRDKSVIGRQIQAKSVHNISTIDMSKNIIKVQPISTYSKTNLLVSNIQAHKSHSITVTKIPRSVIGSLPRP</sequence>
<accession>A0A8S2XXP1</accession>
<name>A0A8S2XXP1_9BILA</name>
<feature type="signal peptide" evidence="2">
    <location>
        <begin position="1"/>
        <end position="20"/>
    </location>
</feature>
<feature type="region of interest" description="Disordered" evidence="1">
    <location>
        <begin position="206"/>
        <end position="225"/>
    </location>
</feature>
<dbReference type="Proteomes" id="UP000681720">
    <property type="component" value="Unassembled WGS sequence"/>
</dbReference>
<gene>
    <name evidence="3" type="ORF">GIL414_LOCUS35631</name>
</gene>
<dbReference type="EMBL" id="CAJOBJ010086120">
    <property type="protein sequence ID" value="CAF4521348.1"/>
    <property type="molecule type" value="Genomic_DNA"/>
</dbReference>
<feature type="region of interest" description="Disordered" evidence="1">
    <location>
        <begin position="163"/>
        <end position="193"/>
    </location>
</feature>
<evidence type="ECO:0000256" key="1">
    <source>
        <dbReference type="SAM" id="MobiDB-lite"/>
    </source>
</evidence>
<feature type="chain" id="PRO_5035945863" evidence="2">
    <location>
        <begin position="21"/>
        <end position="307"/>
    </location>
</feature>
<protein>
    <submittedName>
        <fullName evidence="3">Uncharacterized protein</fullName>
    </submittedName>
</protein>
<evidence type="ECO:0000313" key="4">
    <source>
        <dbReference type="Proteomes" id="UP000681720"/>
    </source>
</evidence>
<organism evidence="3 4">
    <name type="scientific">Rotaria magnacalcarata</name>
    <dbReference type="NCBI Taxonomy" id="392030"/>
    <lineage>
        <taxon>Eukaryota</taxon>
        <taxon>Metazoa</taxon>
        <taxon>Spiralia</taxon>
        <taxon>Gnathifera</taxon>
        <taxon>Rotifera</taxon>
        <taxon>Eurotatoria</taxon>
        <taxon>Bdelloidea</taxon>
        <taxon>Philodinida</taxon>
        <taxon>Philodinidae</taxon>
        <taxon>Rotaria</taxon>
    </lineage>
</organism>